<evidence type="ECO:0000313" key="2">
    <source>
        <dbReference type="EMBL" id="KAK3168783.1"/>
    </source>
</evidence>
<protein>
    <submittedName>
        <fullName evidence="2">Uncharacterized protein</fullName>
    </submittedName>
</protein>
<reference evidence="2" key="1">
    <citation type="submission" date="2022-11" db="EMBL/GenBank/DDBJ databases">
        <title>Chromosomal genome sequence assembly and mating type (MAT) locus characterization of the leprose asexual lichenized fungus Lepraria neglecta (Nyl.) Erichsen.</title>
        <authorList>
            <person name="Allen J.L."/>
            <person name="Pfeffer B."/>
        </authorList>
    </citation>
    <scope>NUCLEOTIDE SEQUENCE</scope>
    <source>
        <strain evidence="2">Allen 5258</strain>
    </source>
</reference>
<dbReference type="AlphaFoldDB" id="A0AAD9Z1F7"/>
<comment type="caution">
    <text evidence="2">The sequence shown here is derived from an EMBL/GenBank/DDBJ whole genome shotgun (WGS) entry which is preliminary data.</text>
</comment>
<accession>A0AAD9Z1F7</accession>
<sequence>MVSTSSQKRSNNKNQHALVNDKSQVIIDFFCGFSAHVVEVAIGCDIKPKQESTNLGQSSGCQRLGDIPKPSQSVRIYGLRNYPGLQNGPVKAPSQIHDTPHHGPRRTLQEPEEPAEPLPSRIQICGHGHAQGCPPVIPRLEYIDSDPLQNDKILMQGPRIAERADDDPNVIRKVPSDQALSKFRWGSNQRTSGRSKSGLQILVPGRKIPVELITGGPVTGKSIIYAYASSASSSGRSTYSFGAVGDHLPSARSALLSSSAMPVIHENQSTKPEKSLQTARSSNRLSPLANLVMESDPDQDSYELLVVGETGPCRRQVTPQIIAPSSLKPRRRRSLSDLIEPRTTLSDQIGQSIPSSIMPRGTAALERPRPGGPGCSKDETIASPFDIARATYEDAPPVWHRAGPPFGLRAHKLNDDSTHLNSQRRHLDPATFTLPHGVSNEFVDTADCLC</sequence>
<evidence type="ECO:0000313" key="3">
    <source>
        <dbReference type="Proteomes" id="UP001276659"/>
    </source>
</evidence>
<organism evidence="2 3">
    <name type="scientific">Lepraria neglecta</name>
    <dbReference type="NCBI Taxonomy" id="209136"/>
    <lineage>
        <taxon>Eukaryota</taxon>
        <taxon>Fungi</taxon>
        <taxon>Dikarya</taxon>
        <taxon>Ascomycota</taxon>
        <taxon>Pezizomycotina</taxon>
        <taxon>Lecanoromycetes</taxon>
        <taxon>OSLEUM clade</taxon>
        <taxon>Lecanoromycetidae</taxon>
        <taxon>Lecanorales</taxon>
        <taxon>Lecanorineae</taxon>
        <taxon>Stereocaulaceae</taxon>
        <taxon>Lepraria</taxon>
    </lineage>
</organism>
<gene>
    <name evidence="2" type="ORF">OEA41_005231</name>
</gene>
<feature type="region of interest" description="Disordered" evidence="1">
    <location>
        <begin position="323"/>
        <end position="380"/>
    </location>
</feature>
<proteinExistence type="predicted"/>
<dbReference type="EMBL" id="JASNWA010000010">
    <property type="protein sequence ID" value="KAK3168783.1"/>
    <property type="molecule type" value="Genomic_DNA"/>
</dbReference>
<dbReference type="Proteomes" id="UP001276659">
    <property type="component" value="Unassembled WGS sequence"/>
</dbReference>
<feature type="region of interest" description="Disordered" evidence="1">
    <location>
        <begin position="86"/>
        <end position="116"/>
    </location>
</feature>
<keyword evidence="3" id="KW-1185">Reference proteome</keyword>
<feature type="compositionally biased region" description="Polar residues" evidence="1">
    <location>
        <begin position="343"/>
        <end position="355"/>
    </location>
</feature>
<name>A0AAD9Z1F7_9LECA</name>
<evidence type="ECO:0000256" key="1">
    <source>
        <dbReference type="SAM" id="MobiDB-lite"/>
    </source>
</evidence>